<proteinExistence type="inferred from homology"/>
<dbReference type="GO" id="GO:0006508">
    <property type="term" value="P:proteolysis"/>
    <property type="evidence" value="ECO:0007669"/>
    <property type="project" value="UniProtKB-KW"/>
</dbReference>
<keyword evidence="3" id="KW-0378">Hydrolase</keyword>
<evidence type="ECO:0000256" key="3">
    <source>
        <dbReference type="ARBA" id="ARBA00022801"/>
    </source>
</evidence>
<name>A0A099I3B1_CLOIN</name>
<comment type="caution">
    <text evidence="5">The sequence shown here is derived from an EMBL/GenBank/DDBJ whole genome shotgun (WGS) entry which is preliminary data.</text>
</comment>
<organism evidence="5 6">
    <name type="scientific">Clostridium innocuum</name>
    <dbReference type="NCBI Taxonomy" id="1522"/>
    <lineage>
        <taxon>Bacteria</taxon>
        <taxon>Bacillati</taxon>
        <taxon>Bacillota</taxon>
        <taxon>Clostridia</taxon>
        <taxon>Eubacteriales</taxon>
        <taxon>Clostridiaceae</taxon>
        <taxon>Clostridium</taxon>
    </lineage>
</organism>
<protein>
    <submittedName>
        <fullName evidence="5">Dipeptidase</fullName>
    </submittedName>
</protein>
<evidence type="ECO:0000256" key="2">
    <source>
        <dbReference type="ARBA" id="ARBA00022670"/>
    </source>
</evidence>
<gene>
    <name evidence="5" type="ORF">CIAN88_16200</name>
</gene>
<dbReference type="Proteomes" id="UP000030008">
    <property type="component" value="Unassembled WGS sequence"/>
</dbReference>
<keyword evidence="4" id="KW-0720">Serine protease</keyword>
<accession>A0A099I3B1</accession>
<dbReference type="Gene3D" id="3.40.50.880">
    <property type="match status" value="1"/>
</dbReference>
<dbReference type="SUPFAM" id="SSF52317">
    <property type="entry name" value="Class I glutamine amidotransferase-like"/>
    <property type="match status" value="1"/>
</dbReference>
<dbReference type="InterPro" id="IPR029062">
    <property type="entry name" value="Class_I_gatase-like"/>
</dbReference>
<evidence type="ECO:0000256" key="4">
    <source>
        <dbReference type="ARBA" id="ARBA00022825"/>
    </source>
</evidence>
<dbReference type="AlphaFoldDB" id="A0A099I3B1"/>
<dbReference type="EMBL" id="JQIF01000078">
    <property type="protein sequence ID" value="KGJ52190.1"/>
    <property type="molecule type" value="Genomic_DNA"/>
</dbReference>
<reference evidence="5 6" key="1">
    <citation type="submission" date="2014-08" db="EMBL/GenBank/DDBJ databases">
        <title>Clostridium innocuum, an unnegligible vancomycin-resistant pathogen causing extra-intestinal infections.</title>
        <authorList>
            <person name="Feng Y."/>
            <person name="Chiu C.-H."/>
        </authorList>
    </citation>
    <scope>NUCLEOTIDE SEQUENCE [LARGE SCALE GENOMIC DNA]</scope>
    <source>
        <strain evidence="5 6">AN88</strain>
    </source>
</reference>
<evidence type="ECO:0000313" key="5">
    <source>
        <dbReference type="EMBL" id="KGJ52190.1"/>
    </source>
</evidence>
<comment type="similarity">
    <text evidence="1">Belongs to the peptidase S51 family.</text>
</comment>
<sequence>MKTLIAIGGGSFQKQETMSIDTYAISRCGKTQPHVLFIPLASRDDQGYAKRFKQYYRSLGCQVEALRLLHTKLSNEEIYKKFRSQDMIYLGAGDTEFLMEQLKQRKLDLLLKELSQQGIVICGISAGANALFEYGYSNIASDTFELVNGMGMIEGAFCPHYQKEERKSFDMVCRKQNLPAIGCADQCAYVVTDEKRFFLE</sequence>
<dbReference type="PANTHER" id="PTHR20842:SF0">
    <property type="entry name" value="ALPHA-ASPARTYL DIPEPTIDASE"/>
    <property type="match status" value="1"/>
</dbReference>
<evidence type="ECO:0000313" key="6">
    <source>
        <dbReference type="Proteomes" id="UP000030008"/>
    </source>
</evidence>
<dbReference type="PANTHER" id="PTHR20842">
    <property type="entry name" value="PROTEASE S51 ALPHA-ASPARTYL DIPEPTIDASE"/>
    <property type="match status" value="1"/>
</dbReference>
<evidence type="ECO:0000256" key="1">
    <source>
        <dbReference type="ARBA" id="ARBA00006534"/>
    </source>
</evidence>
<keyword evidence="2" id="KW-0645">Protease</keyword>
<dbReference type="InterPro" id="IPR005320">
    <property type="entry name" value="Peptidase_S51"/>
</dbReference>
<dbReference type="Pfam" id="PF03575">
    <property type="entry name" value="Peptidase_S51"/>
    <property type="match status" value="1"/>
</dbReference>
<dbReference type="GO" id="GO:0008236">
    <property type="term" value="F:serine-type peptidase activity"/>
    <property type="evidence" value="ECO:0007669"/>
    <property type="project" value="UniProtKB-KW"/>
</dbReference>
<dbReference type="RefSeq" id="WP_044906679.1">
    <property type="nucleotide sequence ID" value="NZ_JQIF01000078.1"/>
</dbReference>